<organism evidence="2 3">
    <name type="scientific">Priestia koreensis</name>
    <dbReference type="NCBI Taxonomy" id="284581"/>
    <lineage>
        <taxon>Bacteria</taxon>
        <taxon>Bacillati</taxon>
        <taxon>Bacillota</taxon>
        <taxon>Bacilli</taxon>
        <taxon>Bacillales</taxon>
        <taxon>Bacillaceae</taxon>
        <taxon>Priestia</taxon>
    </lineage>
</organism>
<feature type="domain" description="VOC" evidence="1">
    <location>
        <begin position="4"/>
        <end position="119"/>
    </location>
</feature>
<dbReference type="STRING" id="284581.AMD01_10275"/>
<dbReference type="OrthoDB" id="9813630at2"/>
<proteinExistence type="predicted"/>
<dbReference type="Pfam" id="PF00903">
    <property type="entry name" value="Glyoxalase"/>
    <property type="match status" value="1"/>
</dbReference>
<dbReference type="SUPFAM" id="SSF54593">
    <property type="entry name" value="Glyoxalase/Bleomycin resistance protein/Dihydroxybiphenyl dioxygenase"/>
    <property type="match status" value="1"/>
</dbReference>
<dbReference type="InterPro" id="IPR029068">
    <property type="entry name" value="Glyas_Bleomycin-R_OHBP_Dase"/>
</dbReference>
<gene>
    <name evidence="2" type="ORF">AMD01_10275</name>
</gene>
<reference evidence="3" key="1">
    <citation type="submission" date="2015-08" db="EMBL/GenBank/DDBJ databases">
        <title>Fjat-14210 dsm16467.</title>
        <authorList>
            <person name="Liu B."/>
            <person name="Wang J."/>
            <person name="Zhu Y."/>
            <person name="Liu G."/>
            <person name="Chen Q."/>
            <person name="Chen Z."/>
            <person name="Lan J."/>
            <person name="Che J."/>
            <person name="Ge C."/>
            <person name="Shi H."/>
            <person name="Pan Z."/>
            <person name="Liu X."/>
        </authorList>
    </citation>
    <scope>NUCLEOTIDE SEQUENCE [LARGE SCALE GENOMIC DNA]</scope>
    <source>
        <strain evidence="3">DSM 16467</strain>
    </source>
</reference>
<dbReference type="RefSeq" id="WP_053401308.1">
    <property type="nucleotide sequence ID" value="NZ_JAUKEN010000001.1"/>
</dbReference>
<dbReference type="Proteomes" id="UP000037558">
    <property type="component" value="Unassembled WGS sequence"/>
</dbReference>
<dbReference type="PROSITE" id="PS51819">
    <property type="entry name" value="VOC"/>
    <property type="match status" value="1"/>
</dbReference>
<dbReference type="Gene3D" id="3.10.180.10">
    <property type="entry name" value="2,3-Dihydroxybiphenyl 1,2-Dioxygenase, domain 1"/>
    <property type="match status" value="1"/>
</dbReference>
<keyword evidence="3" id="KW-1185">Reference proteome</keyword>
<dbReference type="PANTHER" id="PTHR39175:SF1">
    <property type="entry name" value="FAMILY PROTEIN, PUTATIVE (AFU_ORTHOLOGUE AFUA_3G15060)-RELATED"/>
    <property type="match status" value="1"/>
</dbReference>
<name>A0A0M0L6D8_9BACI</name>
<accession>A0A0M0L6D8</accession>
<sequence>MIIGLHHAQITIPTGTEEEGKNFYCGVLGLKEIEKPESLKGRGGFWFKVGPQDVHVGTEEGVERSKTKAHLAYQVEDLNHWRTILTNHNIKLLEGVPIPGYTRFEFRDPFGNRVEMIQALSL</sequence>
<dbReference type="InterPro" id="IPR037523">
    <property type="entry name" value="VOC_core"/>
</dbReference>
<dbReference type="PANTHER" id="PTHR39175">
    <property type="entry name" value="FAMILY PROTEIN, PUTATIVE (AFU_ORTHOLOGUE AFUA_3G15060)-RELATED"/>
    <property type="match status" value="1"/>
</dbReference>
<protein>
    <submittedName>
        <fullName evidence="2">Glyoxalase</fullName>
    </submittedName>
</protein>
<evidence type="ECO:0000313" key="2">
    <source>
        <dbReference type="EMBL" id="KOO46238.1"/>
    </source>
</evidence>
<evidence type="ECO:0000313" key="3">
    <source>
        <dbReference type="Proteomes" id="UP000037558"/>
    </source>
</evidence>
<dbReference type="InterPro" id="IPR004360">
    <property type="entry name" value="Glyas_Fos-R_dOase_dom"/>
</dbReference>
<dbReference type="AlphaFoldDB" id="A0A0M0L6D8"/>
<dbReference type="EMBL" id="LILC01000013">
    <property type="protein sequence ID" value="KOO46238.1"/>
    <property type="molecule type" value="Genomic_DNA"/>
</dbReference>
<comment type="caution">
    <text evidence="2">The sequence shown here is derived from an EMBL/GenBank/DDBJ whole genome shotgun (WGS) entry which is preliminary data.</text>
</comment>
<evidence type="ECO:0000259" key="1">
    <source>
        <dbReference type="PROSITE" id="PS51819"/>
    </source>
</evidence>
<dbReference type="PATRIC" id="fig|284581.3.peg.2148"/>